<organism evidence="2 3">
    <name type="scientific">Longimycelium tulufanense</name>
    <dbReference type="NCBI Taxonomy" id="907463"/>
    <lineage>
        <taxon>Bacteria</taxon>
        <taxon>Bacillati</taxon>
        <taxon>Actinomycetota</taxon>
        <taxon>Actinomycetes</taxon>
        <taxon>Pseudonocardiales</taxon>
        <taxon>Pseudonocardiaceae</taxon>
        <taxon>Longimycelium</taxon>
    </lineage>
</organism>
<gene>
    <name evidence="2" type="ORF">GCM10012275_26240</name>
</gene>
<proteinExistence type="predicted"/>
<sequence length="191" mass="20899">MAAPAHQLGPHTVAEWLSADQPEDGRRLELLWGHYMMSPAPTKTHQYAMGELYIILRDAVRTSGRPDLHVLLGVAASISTENRHGLIPDIMVINEWGEETTTEPAAMQLVVELWSSGNKKKERKAKVDAFAAAGIPFLWTVEFGAWGESRITAFRLGEGQYVEEITAKPGEAVTITAAPVPVTFDPADIVP</sequence>
<comment type="caution">
    <text evidence="2">The sequence shown here is derived from an EMBL/GenBank/DDBJ whole genome shotgun (WGS) entry which is preliminary data.</text>
</comment>
<evidence type="ECO:0000313" key="3">
    <source>
        <dbReference type="Proteomes" id="UP000637578"/>
    </source>
</evidence>
<dbReference type="SUPFAM" id="SSF52980">
    <property type="entry name" value="Restriction endonuclease-like"/>
    <property type="match status" value="1"/>
</dbReference>
<dbReference type="AlphaFoldDB" id="A0A8J3FU05"/>
<dbReference type="InterPro" id="IPR012296">
    <property type="entry name" value="Nuclease_put_TT1808"/>
</dbReference>
<keyword evidence="3" id="KW-1185">Reference proteome</keyword>
<dbReference type="CDD" id="cd06260">
    <property type="entry name" value="DUF820-like"/>
    <property type="match status" value="1"/>
</dbReference>
<feature type="domain" description="Putative restriction endonuclease" evidence="1">
    <location>
        <begin position="22"/>
        <end position="175"/>
    </location>
</feature>
<reference evidence="2" key="1">
    <citation type="journal article" date="2014" name="Int. J. Syst. Evol. Microbiol.">
        <title>Complete genome sequence of Corynebacterium casei LMG S-19264T (=DSM 44701T), isolated from a smear-ripened cheese.</title>
        <authorList>
            <consortium name="US DOE Joint Genome Institute (JGI-PGF)"/>
            <person name="Walter F."/>
            <person name="Albersmeier A."/>
            <person name="Kalinowski J."/>
            <person name="Ruckert C."/>
        </authorList>
    </citation>
    <scope>NUCLEOTIDE SEQUENCE</scope>
    <source>
        <strain evidence="2">CGMCC 4.5737</strain>
    </source>
</reference>
<dbReference type="PANTHER" id="PTHR34107:SF4">
    <property type="entry name" value="SLL1222 PROTEIN"/>
    <property type="match status" value="1"/>
</dbReference>
<dbReference type="EMBL" id="BMMK01000010">
    <property type="protein sequence ID" value="GGM53882.1"/>
    <property type="molecule type" value="Genomic_DNA"/>
</dbReference>
<evidence type="ECO:0000259" key="1">
    <source>
        <dbReference type="Pfam" id="PF05685"/>
    </source>
</evidence>
<dbReference type="Proteomes" id="UP000637578">
    <property type="component" value="Unassembled WGS sequence"/>
</dbReference>
<evidence type="ECO:0000313" key="2">
    <source>
        <dbReference type="EMBL" id="GGM53882.1"/>
    </source>
</evidence>
<accession>A0A8J3FU05</accession>
<reference evidence="2" key="2">
    <citation type="submission" date="2020-09" db="EMBL/GenBank/DDBJ databases">
        <authorList>
            <person name="Sun Q."/>
            <person name="Zhou Y."/>
        </authorList>
    </citation>
    <scope>NUCLEOTIDE SEQUENCE</scope>
    <source>
        <strain evidence="2">CGMCC 4.5737</strain>
    </source>
</reference>
<dbReference type="Gene3D" id="3.90.1570.10">
    <property type="entry name" value="tt1808, chain A"/>
    <property type="match status" value="1"/>
</dbReference>
<dbReference type="RefSeq" id="WP_189057366.1">
    <property type="nucleotide sequence ID" value="NZ_BMMK01000010.1"/>
</dbReference>
<dbReference type="InterPro" id="IPR011335">
    <property type="entry name" value="Restrct_endonuc-II-like"/>
</dbReference>
<dbReference type="Pfam" id="PF05685">
    <property type="entry name" value="Uma2"/>
    <property type="match status" value="1"/>
</dbReference>
<name>A0A8J3FU05_9PSEU</name>
<dbReference type="InterPro" id="IPR008538">
    <property type="entry name" value="Uma2"/>
</dbReference>
<dbReference type="PANTHER" id="PTHR34107">
    <property type="entry name" value="SLL0198 PROTEIN-RELATED"/>
    <property type="match status" value="1"/>
</dbReference>
<protein>
    <recommendedName>
        <fullName evidence="1">Putative restriction endonuclease domain-containing protein</fullName>
    </recommendedName>
</protein>